<comment type="function">
    <text evidence="2">Catalyzes the reduction of dTDP-6-deoxy-L-lyxo-4-hexulose to yield dTDP-L-rhamnose.</text>
</comment>
<dbReference type="Gene3D" id="3.90.25.10">
    <property type="entry name" value="UDP-galactose 4-epimerase, domain 1"/>
    <property type="match status" value="1"/>
</dbReference>
<dbReference type="GO" id="GO:0008831">
    <property type="term" value="F:dTDP-4-dehydrorhamnose reductase activity"/>
    <property type="evidence" value="ECO:0007669"/>
    <property type="project" value="UniProtKB-EC"/>
</dbReference>
<dbReference type="Proteomes" id="UP001622690">
    <property type="component" value="Chromosome"/>
</dbReference>
<evidence type="ECO:0000313" key="5">
    <source>
        <dbReference type="Proteomes" id="UP001622690"/>
    </source>
</evidence>
<dbReference type="RefSeq" id="WP_406260666.1">
    <property type="nucleotide sequence ID" value="NZ_CP108125.1"/>
</dbReference>
<dbReference type="PANTHER" id="PTHR10491:SF4">
    <property type="entry name" value="METHIONINE ADENOSYLTRANSFERASE 2 SUBUNIT BETA"/>
    <property type="match status" value="1"/>
</dbReference>
<sequence>MRWLVTGAGGLLGRDTAAALRAHGEPVTALGRAALDITDPAAVDRALAAHHPALVVNCAAYTAVDDAEHDEERALRVNADGPRVLARACAAHGARLLHVSTDYVFAGDAHAPYPEDHPPGPRTAYGRTKLAGERAVLAELPHAAAVVRTAWLYGVHGPSFVRTMIRLEADRDTVDVVDDQRGQPTWSADLARTLVRLGPRVGHDVTGVLHATNAGDTTWYELARQVFAGLGADPARVRPVGGAAFPRPAPRPAYSVLAHGRLRRLGLPPPRDWRAALHEALPEIREETLRETP</sequence>
<evidence type="ECO:0000259" key="3">
    <source>
        <dbReference type="Pfam" id="PF04321"/>
    </source>
</evidence>
<evidence type="ECO:0000313" key="4">
    <source>
        <dbReference type="EMBL" id="WTO86711.1"/>
    </source>
</evidence>
<accession>A0ABZ1J2H3</accession>
<evidence type="ECO:0000256" key="1">
    <source>
        <dbReference type="ARBA" id="ARBA00010944"/>
    </source>
</evidence>
<feature type="domain" description="RmlD-like substrate binding" evidence="3">
    <location>
        <begin position="1"/>
        <end position="284"/>
    </location>
</feature>
<dbReference type="EC" id="1.1.1.133" evidence="2"/>
<dbReference type="NCBIfam" id="TIGR01214">
    <property type="entry name" value="rmlD"/>
    <property type="match status" value="1"/>
</dbReference>
<dbReference type="InterPro" id="IPR036291">
    <property type="entry name" value="NAD(P)-bd_dom_sf"/>
</dbReference>
<dbReference type="PANTHER" id="PTHR10491">
    <property type="entry name" value="DTDP-4-DEHYDRORHAMNOSE REDUCTASE"/>
    <property type="match status" value="1"/>
</dbReference>
<proteinExistence type="inferred from homology"/>
<keyword evidence="2 4" id="KW-0560">Oxidoreductase</keyword>
<organism evidence="4 5">
    <name type="scientific">Streptomyces nigra</name>
    <dbReference type="NCBI Taxonomy" id="1827580"/>
    <lineage>
        <taxon>Bacteria</taxon>
        <taxon>Bacillati</taxon>
        <taxon>Actinomycetota</taxon>
        <taxon>Actinomycetes</taxon>
        <taxon>Kitasatosporales</taxon>
        <taxon>Streptomycetaceae</taxon>
        <taxon>Streptomyces</taxon>
    </lineage>
</organism>
<reference evidence="4 5" key="1">
    <citation type="submission" date="2022-10" db="EMBL/GenBank/DDBJ databases">
        <title>The complete genomes of actinobacterial strains from the NBC collection.</title>
        <authorList>
            <person name="Joergensen T.S."/>
            <person name="Alvarez Arevalo M."/>
            <person name="Sterndorff E.B."/>
            <person name="Faurdal D."/>
            <person name="Vuksanovic O."/>
            <person name="Mourched A.-S."/>
            <person name="Charusanti P."/>
            <person name="Shaw S."/>
            <person name="Blin K."/>
            <person name="Weber T."/>
        </authorList>
    </citation>
    <scope>NUCLEOTIDE SEQUENCE [LARGE SCALE GENOMIC DNA]</scope>
    <source>
        <strain evidence="4 5">NBC_00206</strain>
    </source>
</reference>
<dbReference type="Gene3D" id="3.40.50.720">
    <property type="entry name" value="NAD(P)-binding Rossmann-like Domain"/>
    <property type="match status" value="1"/>
</dbReference>
<comment type="similarity">
    <text evidence="1 2">Belongs to the dTDP-4-dehydrorhamnose reductase family.</text>
</comment>
<gene>
    <name evidence="4" type="primary">rfbD</name>
    <name evidence="4" type="ORF">OHU27_31460</name>
</gene>
<protein>
    <recommendedName>
        <fullName evidence="2">dTDP-4-dehydrorhamnose reductase</fullName>
        <ecNumber evidence="2">1.1.1.133</ecNumber>
    </recommendedName>
</protein>
<dbReference type="EMBL" id="CP108125">
    <property type="protein sequence ID" value="WTO86711.1"/>
    <property type="molecule type" value="Genomic_DNA"/>
</dbReference>
<keyword evidence="2" id="KW-0521">NADP</keyword>
<name>A0ABZ1J2H3_9ACTN</name>
<dbReference type="SUPFAM" id="SSF51735">
    <property type="entry name" value="NAD(P)-binding Rossmann-fold domains"/>
    <property type="match status" value="1"/>
</dbReference>
<dbReference type="InterPro" id="IPR005913">
    <property type="entry name" value="dTDP_dehydrorham_reduct"/>
</dbReference>
<dbReference type="CDD" id="cd05254">
    <property type="entry name" value="dTDP_HR_like_SDR_e"/>
    <property type="match status" value="1"/>
</dbReference>
<dbReference type="Pfam" id="PF04321">
    <property type="entry name" value="RmlD_sub_bind"/>
    <property type="match status" value="1"/>
</dbReference>
<evidence type="ECO:0000256" key="2">
    <source>
        <dbReference type="RuleBase" id="RU364082"/>
    </source>
</evidence>
<keyword evidence="5" id="KW-1185">Reference proteome</keyword>
<dbReference type="InterPro" id="IPR029903">
    <property type="entry name" value="RmlD-like-bd"/>
</dbReference>
<comment type="pathway">
    <text evidence="2">Carbohydrate biosynthesis; dTDP-L-rhamnose biosynthesis.</text>
</comment>